<reference evidence="9" key="1">
    <citation type="journal article" date="2019" name="Int. J. Syst. Evol. Microbiol.">
        <title>The Global Catalogue of Microorganisms (GCM) 10K type strain sequencing project: providing services to taxonomists for standard genome sequencing and annotation.</title>
        <authorList>
            <consortium name="The Broad Institute Genomics Platform"/>
            <consortium name="The Broad Institute Genome Sequencing Center for Infectious Disease"/>
            <person name="Wu L."/>
            <person name="Ma J."/>
        </authorList>
    </citation>
    <scope>NUCLEOTIDE SEQUENCE [LARGE SCALE GENOMIC DNA]</scope>
    <source>
        <strain evidence="9">JCM 12398</strain>
    </source>
</reference>
<accession>A0ABP4JRX4</accession>
<dbReference type="Pfam" id="PF00326">
    <property type="entry name" value="Peptidase_S9"/>
    <property type="match status" value="1"/>
</dbReference>
<evidence type="ECO:0000259" key="7">
    <source>
        <dbReference type="Pfam" id="PF02897"/>
    </source>
</evidence>
<dbReference type="InterPro" id="IPR051167">
    <property type="entry name" value="Prolyl_oligopep/macrocyclase"/>
</dbReference>
<name>A0ABP4JRX4_9MICO</name>
<evidence type="ECO:0000256" key="3">
    <source>
        <dbReference type="ARBA" id="ARBA00022670"/>
    </source>
</evidence>
<keyword evidence="4" id="KW-0378">Hydrolase</keyword>
<dbReference type="Proteomes" id="UP001501266">
    <property type="component" value="Unassembled WGS sequence"/>
</dbReference>
<evidence type="ECO:0000256" key="2">
    <source>
        <dbReference type="ARBA" id="ARBA00011897"/>
    </source>
</evidence>
<sequence>MRYPDVRRDDTVETVHGEAIADPYRWLEDGESAETRAFIEAQNAFAEPMLAALPARAAFRERVTALLTAPTRGCPWVRGGRAFAWHSDGQNQPVLVTADSVDGLDAEPRVLLDPNALSSDGTVAVTMASVSPDGALLAYGAADGGSDWRTIRIRDVATGDDVGDEIAWTKWNSAVWLPGDRAFSYWAYDAPTGDALTDEMGAGRLMRHEVGADVADDAVLFSMPDAPRMFARHWPRDDEWFVLSTDTGSSSGNDLAVRRHDDGPDALRQLVTGHEQEWNAVGIREGLLYAVTDDGAARYRLAAFDLATGEQSTVVPEHPEDVLLDASLTATGLVLEYSHDASHRMQLATFDGLLGDILPLGDGISITGADASERSSTVLVSTESFVDRGTRHVIEVDGARLVSHRTLPTPGPAAPAAVTQRIRTASSDGEIVPAFLVRPEGDVGDQHRPTLIWAYGGFNIAMNPGFRAVLAAWVDAGGVLVVPNLRGGGEFGSDWHKGGTKERKQQVFDDLFAIAEHLVATGVTTHEQLALHGRSNGGLLAGAALTQRPELWAAVLPGVGVLDMLRYHRFTIGWAWASDYGDPDEPEAHAYLRAYSPLHNVREVAHPPTLITTGDHDDRVVPAHSFKFAAELQRAQQVAGAEAPVLLSIDTRAGHGMGKPKDAAALEFADQLAFAAHHTGLDGQLRGGLDGQLRGGLEP</sequence>
<organism evidence="8 9">
    <name type="scientific">Agrococcus citreus</name>
    <dbReference type="NCBI Taxonomy" id="84643"/>
    <lineage>
        <taxon>Bacteria</taxon>
        <taxon>Bacillati</taxon>
        <taxon>Actinomycetota</taxon>
        <taxon>Actinomycetes</taxon>
        <taxon>Micrococcales</taxon>
        <taxon>Microbacteriaceae</taxon>
        <taxon>Agrococcus</taxon>
    </lineage>
</organism>
<dbReference type="InterPro" id="IPR029058">
    <property type="entry name" value="AB_hydrolase_fold"/>
</dbReference>
<comment type="caution">
    <text evidence="8">The sequence shown here is derived from an EMBL/GenBank/DDBJ whole genome shotgun (WGS) entry which is preliminary data.</text>
</comment>
<feature type="domain" description="Peptidase S9A N-terminal" evidence="7">
    <location>
        <begin position="4"/>
        <end position="387"/>
    </location>
</feature>
<dbReference type="SUPFAM" id="SSF50993">
    <property type="entry name" value="Peptidase/esterase 'gauge' domain"/>
    <property type="match status" value="1"/>
</dbReference>
<dbReference type="PRINTS" id="PR00862">
    <property type="entry name" value="PROLIGOPTASE"/>
</dbReference>
<evidence type="ECO:0000256" key="5">
    <source>
        <dbReference type="ARBA" id="ARBA00022825"/>
    </source>
</evidence>
<keyword evidence="9" id="KW-1185">Reference proteome</keyword>
<dbReference type="InterPro" id="IPR001375">
    <property type="entry name" value="Peptidase_S9_cat"/>
</dbReference>
<evidence type="ECO:0000313" key="8">
    <source>
        <dbReference type="EMBL" id="GAA1426651.1"/>
    </source>
</evidence>
<dbReference type="InterPro" id="IPR002470">
    <property type="entry name" value="Peptidase_S9A"/>
</dbReference>
<comment type="catalytic activity">
    <reaction evidence="1">
        <text>Hydrolysis of Pro-|-Xaa &gt;&gt; Ala-|-Xaa in oligopeptides.</text>
        <dbReference type="EC" id="3.4.21.26"/>
    </reaction>
</comment>
<dbReference type="Gene3D" id="3.40.50.1820">
    <property type="entry name" value="alpha/beta hydrolase"/>
    <property type="match status" value="1"/>
</dbReference>
<dbReference type="Pfam" id="PF02897">
    <property type="entry name" value="Peptidase_S9_N"/>
    <property type="match status" value="1"/>
</dbReference>
<keyword evidence="5" id="KW-0720">Serine protease</keyword>
<dbReference type="EMBL" id="BAAAKK010000006">
    <property type="protein sequence ID" value="GAA1426651.1"/>
    <property type="molecule type" value="Genomic_DNA"/>
</dbReference>
<feature type="domain" description="Peptidase S9 prolyl oligopeptidase catalytic" evidence="6">
    <location>
        <begin position="466"/>
        <end position="680"/>
    </location>
</feature>
<dbReference type="EC" id="3.4.21.26" evidence="2"/>
<protein>
    <recommendedName>
        <fullName evidence="2">prolyl oligopeptidase</fullName>
        <ecNumber evidence="2">3.4.21.26</ecNumber>
    </recommendedName>
</protein>
<evidence type="ECO:0000259" key="6">
    <source>
        <dbReference type="Pfam" id="PF00326"/>
    </source>
</evidence>
<dbReference type="PANTHER" id="PTHR42881">
    <property type="entry name" value="PROLYL ENDOPEPTIDASE"/>
    <property type="match status" value="1"/>
</dbReference>
<dbReference type="SUPFAM" id="SSF53474">
    <property type="entry name" value="alpha/beta-Hydrolases"/>
    <property type="match status" value="1"/>
</dbReference>
<dbReference type="InterPro" id="IPR023302">
    <property type="entry name" value="Pept_S9A_N"/>
</dbReference>
<gene>
    <name evidence="8" type="ORF">GCM10009640_28320</name>
</gene>
<dbReference type="RefSeq" id="WP_343921576.1">
    <property type="nucleotide sequence ID" value="NZ_BAAAKK010000006.1"/>
</dbReference>
<evidence type="ECO:0000256" key="4">
    <source>
        <dbReference type="ARBA" id="ARBA00022801"/>
    </source>
</evidence>
<dbReference type="Gene3D" id="2.130.10.120">
    <property type="entry name" value="Prolyl oligopeptidase, N-terminal domain"/>
    <property type="match status" value="1"/>
</dbReference>
<evidence type="ECO:0000313" key="9">
    <source>
        <dbReference type="Proteomes" id="UP001501266"/>
    </source>
</evidence>
<evidence type="ECO:0000256" key="1">
    <source>
        <dbReference type="ARBA" id="ARBA00001070"/>
    </source>
</evidence>
<dbReference type="PANTHER" id="PTHR42881:SF2">
    <property type="entry name" value="PROLYL ENDOPEPTIDASE"/>
    <property type="match status" value="1"/>
</dbReference>
<proteinExistence type="predicted"/>
<keyword evidence="3" id="KW-0645">Protease</keyword>